<dbReference type="AlphaFoldDB" id="A0A450XZJ0"/>
<protein>
    <submittedName>
        <fullName evidence="1">Uncharacterized protein</fullName>
    </submittedName>
</protein>
<gene>
    <name evidence="2" type="ORF">BECKMB1821H_GA0114242_10776</name>
    <name evidence="1" type="ORF">BECKMB1821I_GA0114274_10796</name>
</gene>
<evidence type="ECO:0000313" key="2">
    <source>
        <dbReference type="EMBL" id="VFK76822.1"/>
    </source>
</evidence>
<dbReference type="EMBL" id="CAADFQ010000079">
    <property type="protein sequence ID" value="VFK34665.1"/>
    <property type="molecule type" value="Genomic_DNA"/>
</dbReference>
<dbReference type="EMBL" id="CAADGH010000077">
    <property type="protein sequence ID" value="VFK76822.1"/>
    <property type="molecule type" value="Genomic_DNA"/>
</dbReference>
<organism evidence="1">
    <name type="scientific">Candidatus Kentrum sp. MB</name>
    <dbReference type="NCBI Taxonomy" id="2138164"/>
    <lineage>
        <taxon>Bacteria</taxon>
        <taxon>Pseudomonadati</taxon>
        <taxon>Pseudomonadota</taxon>
        <taxon>Gammaproteobacteria</taxon>
        <taxon>Candidatus Kentrum</taxon>
    </lineage>
</organism>
<evidence type="ECO:0000313" key="1">
    <source>
        <dbReference type="EMBL" id="VFK34665.1"/>
    </source>
</evidence>
<name>A0A450XZJ0_9GAMM</name>
<reference evidence="1" key="1">
    <citation type="submission" date="2019-02" db="EMBL/GenBank/DDBJ databases">
        <authorList>
            <person name="Gruber-Vodicka R. H."/>
            <person name="Seah K. B. B."/>
        </authorList>
    </citation>
    <scope>NUCLEOTIDE SEQUENCE</scope>
    <source>
        <strain evidence="2">BECK_BZ198</strain>
        <strain evidence="1">BECK_BZ199</strain>
    </source>
</reference>
<sequence>MTQTRYATYDGHVFTPENDADLLPDRCYSIRVEI</sequence>
<proteinExistence type="predicted"/>
<accession>A0A450XZJ0</accession>